<evidence type="ECO:0000256" key="5">
    <source>
        <dbReference type="ARBA" id="ARBA00023004"/>
    </source>
</evidence>
<comment type="PTM">
    <text evidence="11">Upon Fe-S cluster removal intramolecular disulfide bonds are formed.</text>
</comment>
<comment type="subcellular location">
    <subcellularLocation>
        <location evidence="1 11">Cytoplasm</location>
    </subcellularLocation>
</comment>
<organism evidence="13 14">
    <name type="scientific">Streptomyces evansiae</name>
    <dbReference type="NCBI Taxonomy" id="3075535"/>
    <lineage>
        <taxon>Bacteria</taxon>
        <taxon>Bacillati</taxon>
        <taxon>Actinomycetota</taxon>
        <taxon>Actinomycetes</taxon>
        <taxon>Kitasatosporales</taxon>
        <taxon>Streptomycetaceae</taxon>
        <taxon>Streptomyces</taxon>
    </lineage>
</organism>
<evidence type="ECO:0000256" key="10">
    <source>
        <dbReference type="ARBA" id="ARBA00023163"/>
    </source>
</evidence>
<evidence type="ECO:0000313" key="13">
    <source>
        <dbReference type="EMBL" id="MDT0418857.1"/>
    </source>
</evidence>
<dbReference type="GO" id="GO:0051539">
    <property type="term" value="F:4 iron, 4 sulfur cluster binding"/>
    <property type="evidence" value="ECO:0007669"/>
    <property type="project" value="UniProtKB-UniRule"/>
</dbReference>
<protein>
    <recommendedName>
        <fullName evidence="11">Transcriptional regulator WhiB</fullName>
    </recommendedName>
</protein>
<dbReference type="PANTHER" id="PTHR38839">
    <property type="entry name" value="TRANSCRIPTIONAL REGULATOR WHID-RELATED"/>
    <property type="match status" value="1"/>
</dbReference>
<dbReference type="Proteomes" id="UP001183607">
    <property type="component" value="Unassembled WGS sequence"/>
</dbReference>
<dbReference type="PANTHER" id="PTHR38839:SF6">
    <property type="entry name" value="TRANSCRIPTIONAL REGULATOR WHIB1"/>
    <property type="match status" value="1"/>
</dbReference>
<proteinExistence type="inferred from homology"/>
<dbReference type="HAMAP" id="MF_01479">
    <property type="entry name" value="WhiB"/>
    <property type="match status" value="1"/>
</dbReference>
<keyword evidence="4 11" id="KW-0479">Metal-binding</keyword>
<feature type="binding site" evidence="11">
    <location>
        <position position="66"/>
    </location>
    <ligand>
        <name>[4Fe-4S] cluster</name>
        <dbReference type="ChEBI" id="CHEBI:49883"/>
    </ligand>
</feature>
<dbReference type="Pfam" id="PF02467">
    <property type="entry name" value="Whib"/>
    <property type="match status" value="1"/>
</dbReference>
<keyword evidence="9 11" id="KW-1015">Disulfide bond</keyword>
<keyword evidence="11" id="KW-0963">Cytoplasm</keyword>
<dbReference type="RefSeq" id="WP_093853373.1">
    <property type="nucleotide sequence ID" value="NZ_JAVRER010000056.1"/>
</dbReference>
<dbReference type="PROSITE" id="PS51674">
    <property type="entry name" value="4FE4S_WBL"/>
    <property type="match status" value="1"/>
</dbReference>
<evidence type="ECO:0000256" key="3">
    <source>
        <dbReference type="ARBA" id="ARBA00022485"/>
    </source>
</evidence>
<gene>
    <name evidence="11" type="primary">whiB</name>
    <name evidence="13" type="ORF">RM574_25585</name>
</gene>
<evidence type="ECO:0000256" key="11">
    <source>
        <dbReference type="HAMAP-Rule" id="MF_01479"/>
    </source>
</evidence>
<keyword evidence="3 11" id="KW-0004">4Fe-4S</keyword>
<comment type="PTM">
    <text evidence="11">The Fe-S cluster can be nitrosylated by nitric oxide (NO).</text>
</comment>
<comment type="caution">
    <text evidence="13">The sequence shown here is derived from an EMBL/GenBank/DDBJ whole genome shotgun (WGS) entry which is preliminary data.</text>
</comment>
<dbReference type="GO" id="GO:0046872">
    <property type="term" value="F:metal ion binding"/>
    <property type="evidence" value="ECO:0007669"/>
    <property type="project" value="UniProtKB-KW"/>
</dbReference>
<keyword evidence="10 11" id="KW-0804">Transcription</keyword>
<keyword evidence="7 11" id="KW-0805">Transcription regulation</keyword>
<evidence type="ECO:0000256" key="2">
    <source>
        <dbReference type="ARBA" id="ARBA00006597"/>
    </source>
</evidence>
<comment type="similarity">
    <text evidence="2 11">Belongs to the WhiB family.</text>
</comment>
<evidence type="ECO:0000256" key="7">
    <source>
        <dbReference type="ARBA" id="ARBA00023015"/>
    </source>
</evidence>
<evidence type="ECO:0000256" key="4">
    <source>
        <dbReference type="ARBA" id="ARBA00022723"/>
    </source>
</evidence>
<keyword evidence="8 11" id="KW-0238">DNA-binding</keyword>
<comment type="function">
    <text evidence="11">Acts as a transcriptional regulator. Probably redox-responsive. The apo- but not holo-form probably binds DNA.</text>
</comment>
<dbReference type="EMBL" id="JAVRER010000056">
    <property type="protein sequence ID" value="MDT0418857.1"/>
    <property type="molecule type" value="Genomic_DNA"/>
</dbReference>
<dbReference type="InterPro" id="IPR034768">
    <property type="entry name" value="4FE4S_WBL"/>
</dbReference>
<comment type="cofactor">
    <cofactor evidence="11">
        <name>[4Fe-4S] cluster</name>
        <dbReference type="ChEBI" id="CHEBI:49883"/>
    </cofactor>
    <text evidence="11">Binds 1 [4Fe-4S] cluster per subunit. Following nitrosylation of the [4Fe-4S] cluster binds 1 [4Fe-8(NO)] cluster per subunit.</text>
</comment>
<keyword evidence="6 11" id="KW-0411">Iron-sulfur</keyword>
<dbReference type="GO" id="GO:0006355">
    <property type="term" value="P:regulation of DNA-templated transcription"/>
    <property type="evidence" value="ECO:0007669"/>
    <property type="project" value="UniProtKB-UniRule"/>
</dbReference>
<accession>A0ABD5ECD0</accession>
<evidence type="ECO:0000313" key="14">
    <source>
        <dbReference type="Proteomes" id="UP001183607"/>
    </source>
</evidence>
<evidence type="ECO:0000256" key="8">
    <source>
        <dbReference type="ARBA" id="ARBA00023125"/>
    </source>
</evidence>
<name>A0ABD5ECD0_9ACTN</name>
<evidence type="ECO:0000256" key="9">
    <source>
        <dbReference type="ARBA" id="ARBA00023157"/>
    </source>
</evidence>
<feature type="binding site" evidence="11">
    <location>
        <position position="75"/>
    </location>
    <ligand>
        <name>[4Fe-4S] cluster</name>
        <dbReference type="ChEBI" id="CHEBI:49883"/>
    </ligand>
</feature>
<feature type="domain" description="4Fe-4S Wbl-type" evidence="12">
    <location>
        <begin position="37"/>
        <end position="99"/>
    </location>
</feature>
<evidence type="ECO:0000256" key="1">
    <source>
        <dbReference type="ARBA" id="ARBA00004496"/>
    </source>
</evidence>
<feature type="binding site" evidence="11">
    <location>
        <position position="38"/>
    </location>
    <ligand>
        <name>[4Fe-4S] cluster</name>
        <dbReference type="ChEBI" id="CHEBI:49883"/>
    </ligand>
</feature>
<evidence type="ECO:0000259" key="12">
    <source>
        <dbReference type="PROSITE" id="PS51674"/>
    </source>
</evidence>
<feature type="binding site" evidence="11">
    <location>
        <position position="69"/>
    </location>
    <ligand>
        <name>[4Fe-4S] cluster</name>
        <dbReference type="ChEBI" id="CHEBI:49883"/>
    </ligand>
</feature>
<dbReference type="InterPro" id="IPR003482">
    <property type="entry name" value="Whib"/>
</dbReference>
<evidence type="ECO:0000256" key="6">
    <source>
        <dbReference type="ARBA" id="ARBA00023014"/>
    </source>
</evidence>
<dbReference type="GO" id="GO:0003677">
    <property type="term" value="F:DNA binding"/>
    <property type="evidence" value="ECO:0007669"/>
    <property type="project" value="UniProtKB-UniRule"/>
</dbReference>
<dbReference type="AlphaFoldDB" id="A0ABD5ECD0"/>
<sequence>MQIVAEIRRSVGQDAHGRTSEAGAVRPAASEWWEWARCSRPDVDPDLFFPRVETKKDQVGAARALCGECPVARQCLRWALARPELTGVWAGTTTAQRRHLRAEAVAS</sequence>
<dbReference type="GO" id="GO:0005737">
    <property type="term" value="C:cytoplasm"/>
    <property type="evidence" value="ECO:0007669"/>
    <property type="project" value="UniProtKB-SubCell"/>
</dbReference>
<reference evidence="14" key="1">
    <citation type="submission" date="2023-07" db="EMBL/GenBank/DDBJ databases">
        <title>30 novel species of actinomycetes from the DSMZ collection.</title>
        <authorList>
            <person name="Nouioui I."/>
        </authorList>
    </citation>
    <scope>NUCLEOTIDE SEQUENCE [LARGE SCALE GENOMIC DNA]</scope>
    <source>
        <strain evidence="14">DSM 41982</strain>
    </source>
</reference>
<keyword evidence="5 11" id="KW-0408">Iron</keyword>
<dbReference type="GO" id="GO:0035731">
    <property type="term" value="F:dinitrosyl-iron complex binding"/>
    <property type="evidence" value="ECO:0007669"/>
    <property type="project" value="UniProtKB-UniRule"/>
</dbReference>